<gene>
    <name evidence="1" type="ORF">BDFB_011143</name>
</gene>
<evidence type="ECO:0000313" key="1">
    <source>
        <dbReference type="EMBL" id="RZC40031.1"/>
    </source>
</evidence>
<accession>A0A482W4E3</accession>
<dbReference type="AlphaFoldDB" id="A0A482W4E3"/>
<organism evidence="1 2">
    <name type="scientific">Asbolus verrucosus</name>
    <name type="common">Desert ironclad beetle</name>
    <dbReference type="NCBI Taxonomy" id="1661398"/>
    <lineage>
        <taxon>Eukaryota</taxon>
        <taxon>Metazoa</taxon>
        <taxon>Ecdysozoa</taxon>
        <taxon>Arthropoda</taxon>
        <taxon>Hexapoda</taxon>
        <taxon>Insecta</taxon>
        <taxon>Pterygota</taxon>
        <taxon>Neoptera</taxon>
        <taxon>Endopterygota</taxon>
        <taxon>Coleoptera</taxon>
        <taxon>Polyphaga</taxon>
        <taxon>Cucujiformia</taxon>
        <taxon>Tenebrionidae</taxon>
        <taxon>Pimeliinae</taxon>
        <taxon>Asbolus</taxon>
    </lineage>
</organism>
<dbReference type="EMBL" id="QDEB01029584">
    <property type="protein sequence ID" value="RZC40031.1"/>
    <property type="molecule type" value="Genomic_DNA"/>
</dbReference>
<sequence length="102" mass="12134">HTDLFDEVNRIKLLLLILKLQIVQNKLEIIVAKLFKADNALLFSILSLQLTTYMEPCLFYFLMFFQVPQNSLQLDQKLHNLWPRNRSKIVLLSIKIDIYEEN</sequence>
<feature type="non-terminal residue" evidence="1">
    <location>
        <position position="102"/>
    </location>
</feature>
<dbReference type="Proteomes" id="UP000292052">
    <property type="component" value="Unassembled WGS sequence"/>
</dbReference>
<name>A0A482W4E3_ASBVE</name>
<comment type="caution">
    <text evidence="1">The sequence shown here is derived from an EMBL/GenBank/DDBJ whole genome shotgun (WGS) entry which is preliminary data.</text>
</comment>
<reference evidence="1 2" key="1">
    <citation type="submission" date="2017-03" db="EMBL/GenBank/DDBJ databases">
        <title>Genome of the blue death feigning beetle - Asbolus verrucosus.</title>
        <authorList>
            <person name="Rider S.D."/>
        </authorList>
    </citation>
    <scope>NUCLEOTIDE SEQUENCE [LARGE SCALE GENOMIC DNA]</scope>
    <source>
        <strain evidence="1">Butters</strain>
        <tissue evidence="1">Head and leg muscle</tissue>
    </source>
</reference>
<proteinExistence type="predicted"/>
<evidence type="ECO:0000313" key="2">
    <source>
        <dbReference type="Proteomes" id="UP000292052"/>
    </source>
</evidence>
<protein>
    <submittedName>
        <fullName evidence="1">Uncharacterized protein</fullName>
    </submittedName>
</protein>
<feature type="non-terminal residue" evidence="1">
    <location>
        <position position="1"/>
    </location>
</feature>
<keyword evidence="2" id="KW-1185">Reference proteome</keyword>